<dbReference type="RefSeq" id="WP_139607949.1">
    <property type="nucleotide sequence ID" value="NZ_VDCQ01000139.1"/>
</dbReference>
<keyword evidence="2" id="KW-1185">Reference proteome</keyword>
<evidence type="ECO:0000313" key="2">
    <source>
        <dbReference type="Proteomes" id="UP000307943"/>
    </source>
</evidence>
<dbReference type="AlphaFoldDB" id="A0A5C4SVN6"/>
<name>A0A5C4SVN6_9BACL</name>
<evidence type="ECO:0000313" key="1">
    <source>
        <dbReference type="EMBL" id="TNJ53593.1"/>
    </source>
</evidence>
<proteinExistence type="predicted"/>
<gene>
    <name evidence="1" type="ORF">FE784_40350</name>
</gene>
<protein>
    <recommendedName>
        <fullName evidence="3">Kelch-like protein</fullName>
    </recommendedName>
</protein>
<sequence>MDGLTAVTFNNKIYIFGGRDPSLPSSKIFEFDPIANILVQKQSTMPVGRLSLSATVIGGKIYLFGGQKSLVSGLEKEYDLSASELSAYLSWYNGRAAGTGPEVYTISKNFNLANFITRKDYIAFSKIETFEVNEYSGN</sequence>
<dbReference type="Proteomes" id="UP000307943">
    <property type="component" value="Unassembled WGS sequence"/>
</dbReference>
<dbReference type="SMART" id="SM00612">
    <property type="entry name" value="Kelch"/>
    <property type="match status" value="1"/>
</dbReference>
<dbReference type="Gene3D" id="2.120.10.80">
    <property type="entry name" value="Kelch-type beta propeller"/>
    <property type="match status" value="1"/>
</dbReference>
<comment type="caution">
    <text evidence="1">The sequence shown here is derived from an EMBL/GenBank/DDBJ whole genome shotgun (WGS) entry which is preliminary data.</text>
</comment>
<organism evidence="1 2">
    <name type="scientific">Paenibacillus hemerocallicola</name>
    <dbReference type="NCBI Taxonomy" id="1172614"/>
    <lineage>
        <taxon>Bacteria</taxon>
        <taxon>Bacillati</taxon>
        <taxon>Bacillota</taxon>
        <taxon>Bacilli</taxon>
        <taxon>Bacillales</taxon>
        <taxon>Paenibacillaceae</taxon>
        <taxon>Paenibacillus</taxon>
    </lineage>
</organism>
<dbReference type="EMBL" id="VDCQ01000139">
    <property type="protein sequence ID" value="TNJ53593.1"/>
    <property type="molecule type" value="Genomic_DNA"/>
</dbReference>
<dbReference type="OrthoDB" id="1937631at2"/>
<dbReference type="InterPro" id="IPR015915">
    <property type="entry name" value="Kelch-typ_b-propeller"/>
</dbReference>
<reference evidence="1 2" key="1">
    <citation type="submission" date="2019-05" db="EMBL/GenBank/DDBJ databases">
        <title>We sequenced the genome of Paenibacillus hemerocallicola KCTC 33185 for further insight into its adaptation and study the phylogeny of Paenibacillus.</title>
        <authorList>
            <person name="Narsing Rao M.P."/>
        </authorList>
    </citation>
    <scope>NUCLEOTIDE SEQUENCE [LARGE SCALE GENOMIC DNA]</scope>
    <source>
        <strain evidence="1 2">KCTC 33185</strain>
    </source>
</reference>
<dbReference type="InterPro" id="IPR006652">
    <property type="entry name" value="Kelch_1"/>
</dbReference>
<evidence type="ECO:0008006" key="3">
    <source>
        <dbReference type="Google" id="ProtNLM"/>
    </source>
</evidence>
<dbReference type="SUPFAM" id="SSF117281">
    <property type="entry name" value="Kelch motif"/>
    <property type="match status" value="1"/>
</dbReference>
<dbReference type="Pfam" id="PF01344">
    <property type="entry name" value="Kelch_1"/>
    <property type="match status" value="1"/>
</dbReference>
<accession>A0A5C4SVN6</accession>